<dbReference type="InterPro" id="IPR028082">
    <property type="entry name" value="Peripla_BP_I"/>
</dbReference>
<keyword evidence="8" id="KW-0325">Glycoprotein</keyword>
<dbReference type="Pfam" id="PF00497">
    <property type="entry name" value="SBP_bac_3"/>
    <property type="match status" value="1"/>
</dbReference>
<keyword evidence="2" id="KW-0813">Transport</keyword>
<evidence type="ECO:0000256" key="7">
    <source>
        <dbReference type="ARBA" id="ARBA00023170"/>
    </source>
</evidence>
<protein>
    <submittedName>
        <fullName evidence="14">Glutamate receptor 2.8-like</fullName>
    </submittedName>
</protein>
<organism evidence="13 14">
    <name type="scientific">Ziziphus jujuba</name>
    <name type="common">Chinese jujube</name>
    <name type="synonym">Ziziphus sativa</name>
    <dbReference type="NCBI Taxonomy" id="326968"/>
    <lineage>
        <taxon>Eukaryota</taxon>
        <taxon>Viridiplantae</taxon>
        <taxon>Streptophyta</taxon>
        <taxon>Embryophyta</taxon>
        <taxon>Tracheophyta</taxon>
        <taxon>Spermatophyta</taxon>
        <taxon>Magnoliopsida</taxon>
        <taxon>eudicotyledons</taxon>
        <taxon>Gunneridae</taxon>
        <taxon>Pentapetalae</taxon>
        <taxon>rosids</taxon>
        <taxon>fabids</taxon>
        <taxon>Rosales</taxon>
        <taxon>Rhamnaceae</taxon>
        <taxon>Paliureae</taxon>
        <taxon>Ziziphus</taxon>
    </lineage>
</organism>
<keyword evidence="4 11" id="KW-1133">Transmembrane helix</keyword>
<dbReference type="Pfam" id="PF01094">
    <property type="entry name" value="ANF_receptor"/>
    <property type="match status" value="1"/>
</dbReference>
<dbReference type="SUPFAM" id="SSF53850">
    <property type="entry name" value="Periplasmic binding protein-like II"/>
    <property type="match status" value="1"/>
</dbReference>
<keyword evidence="7" id="KW-0675">Receptor</keyword>
<feature type="transmembrane region" description="Helical" evidence="11">
    <location>
        <begin position="544"/>
        <end position="567"/>
    </location>
</feature>
<evidence type="ECO:0000256" key="2">
    <source>
        <dbReference type="ARBA" id="ARBA00022448"/>
    </source>
</evidence>
<evidence type="ECO:0000256" key="8">
    <source>
        <dbReference type="ARBA" id="ARBA00023180"/>
    </source>
</evidence>
<dbReference type="SMART" id="SM00079">
    <property type="entry name" value="PBPe"/>
    <property type="match status" value="1"/>
</dbReference>
<proteinExistence type="predicted"/>
<feature type="transmembrane region" description="Helical" evidence="11">
    <location>
        <begin position="366"/>
        <end position="387"/>
    </location>
</feature>
<keyword evidence="3 11" id="KW-0812">Transmembrane</keyword>
<evidence type="ECO:0000256" key="10">
    <source>
        <dbReference type="ARBA" id="ARBA00023303"/>
    </source>
</evidence>
<dbReference type="GeneID" id="125421758"/>
<feature type="domain" description="Ionotropic glutamate receptor C-terminal" evidence="12">
    <location>
        <begin position="240"/>
        <end position="524"/>
    </location>
</feature>
<evidence type="ECO:0000313" key="14">
    <source>
        <dbReference type="RefSeq" id="XP_060672842.1"/>
    </source>
</evidence>
<dbReference type="Gene3D" id="3.40.50.2300">
    <property type="match status" value="2"/>
</dbReference>
<accession>A0ABM4A7Z8</accession>
<dbReference type="InterPro" id="IPR001320">
    <property type="entry name" value="Iontro_rcpt_C"/>
</dbReference>
<evidence type="ECO:0000259" key="12">
    <source>
        <dbReference type="SMART" id="SM00079"/>
    </source>
</evidence>
<evidence type="ECO:0000313" key="13">
    <source>
        <dbReference type="Proteomes" id="UP001652623"/>
    </source>
</evidence>
<dbReference type="InterPro" id="IPR001638">
    <property type="entry name" value="Solute-binding_3/MltF_N"/>
</dbReference>
<sequence>MVFCVNAVENGSIDPKLQRVEFGVVLDLASSVGKMANGYISMALSDFYIRNASYRTKLVPLVKDSGKDVVEAASAATSLSLSPIQNPFFIRTAQDDSSQVKALTSIVEAYGWKEINMIMTRETRILSVHMSFSLGLKLFPLAKEVGMMSEGYAWIITDGLSPLLDPLGAKVIDSMHGVVGVRPCLPESKRLRDFKTKRNKTSGDVNLFGLRAYDTVWALAMAAELVGQLNPNAFRNNFGMINSSQPFGLKVSKSGPELFQMLQNTKFEGVYGKFNLTGGQLQATDFEIINVRSTKQSNGTYDVLLTQIKLKKFDAVVGDTTINANRSTYIDFTLPYSESGVSMIVKVKDDETKNIWIFLKPLRWDLWLTILSAFIFTGIVSYTASLASMLMVQRMRPAFIDVNENSFVGYQNNSYVEELLTQQLNFSKSRLRPYTSPKDYHVAMSKGSKYGGIDAIFDEVPYVKLLLAKYCSNYIVVGPTFKSGGFGFAFPKGSALVPYFSRAILNITQDPNKMQELERKYFEDETKCEDPGSTLSTDNPSLSVYSFGGLFIITAIASACSCLIHLAKHHSNRFSTLNASQSERALWFRVTRMDVPLHDDRGGEVSLSSNGNHLHSPSTALITIQHAVNQTTAVDDEVEQFHRIHSGHYTYGCA</sequence>
<keyword evidence="6 11" id="KW-0472">Membrane</keyword>
<dbReference type="Gene3D" id="3.40.190.10">
    <property type="entry name" value="Periplasmic binding protein-like II"/>
    <property type="match status" value="2"/>
</dbReference>
<name>A0ABM4A7Z8_ZIZJJ</name>
<evidence type="ECO:0000256" key="4">
    <source>
        <dbReference type="ARBA" id="ARBA00022989"/>
    </source>
</evidence>
<evidence type="ECO:0000256" key="1">
    <source>
        <dbReference type="ARBA" id="ARBA00004141"/>
    </source>
</evidence>
<keyword evidence="13" id="KW-1185">Reference proteome</keyword>
<dbReference type="RefSeq" id="XP_060672842.1">
    <property type="nucleotide sequence ID" value="XM_060816859.1"/>
</dbReference>
<keyword evidence="5" id="KW-0406">Ion transport</keyword>
<reference evidence="14" key="1">
    <citation type="submission" date="2025-08" db="UniProtKB">
        <authorList>
            <consortium name="RefSeq"/>
        </authorList>
    </citation>
    <scope>IDENTIFICATION</scope>
    <source>
        <tissue evidence="14">Seedling</tissue>
    </source>
</reference>
<evidence type="ECO:0000256" key="9">
    <source>
        <dbReference type="ARBA" id="ARBA00023286"/>
    </source>
</evidence>
<evidence type="ECO:0000256" key="11">
    <source>
        <dbReference type="SAM" id="Phobius"/>
    </source>
</evidence>
<evidence type="ECO:0000256" key="6">
    <source>
        <dbReference type="ARBA" id="ARBA00023136"/>
    </source>
</evidence>
<dbReference type="InterPro" id="IPR001828">
    <property type="entry name" value="ANF_lig-bd_rcpt"/>
</dbReference>
<keyword evidence="9" id="KW-1071">Ligand-gated ion channel</keyword>
<dbReference type="SUPFAM" id="SSF53822">
    <property type="entry name" value="Periplasmic binding protein-like I"/>
    <property type="match status" value="1"/>
</dbReference>
<evidence type="ECO:0000256" key="5">
    <source>
        <dbReference type="ARBA" id="ARBA00023065"/>
    </source>
</evidence>
<dbReference type="PANTHER" id="PTHR18966">
    <property type="entry name" value="IONOTROPIC GLUTAMATE RECEPTOR"/>
    <property type="match status" value="1"/>
</dbReference>
<dbReference type="InterPro" id="IPR015683">
    <property type="entry name" value="Ionotropic_Glu_rcpt"/>
</dbReference>
<keyword evidence="10" id="KW-0407">Ion channel</keyword>
<dbReference type="CDD" id="cd13686">
    <property type="entry name" value="GluR_Plant"/>
    <property type="match status" value="1"/>
</dbReference>
<evidence type="ECO:0000256" key="3">
    <source>
        <dbReference type="ARBA" id="ARBA00022692"/>
    </source>
</evidence>
<gene>
    <name evidence="14" type="primary">LOC125421758</name>
</gene>
<dbReference type="Proteomes" id="UP001652623">
    <property type="component" value="Chromosome 1"/>
</dbReference>
<comment type="subcellular location">
    <subcellularLocation>
        <location evidence="1">Membrane</location>
        <topology evidence="1">Multi-pass membrane protein</topology>
    </subcellularLocation>
</comment>